<gene>
    <name evidence="7" type="ORF">ME5_01791</name>
</gene>
<dbReference type="GO" id="GO:0003677">
    <property type="term" value="F:DNA binding"/>
    <property type="evidence" value="ECO:0007669"/>
    <property type="project" value="UniProtKB-UniRule"/>
</dbReference>
<feature type="domain" description="HTH tetR-type" evidence="6">
    <location>
        <begin position="9"/>
        <end position="69"/>
    </location>
</feature>
<keyword evidence="1" id="KW-0678">Repressor</keyword>
<dbReference type="PATRIC" id="fig|1094558.3.peg.1924"/>
<dbReference type="InterPro" id="IPR013572">
    <property type="entry name" value="Tscrpt_reg_MAATS_C"/>
</dbReference>
<dbReference type="PANTHER" id="PTHR47506:SF1">
    <property type="entry name" value="HTH-TYPE TRANSCRIPTIONAL REGULATOR YJDC"/>
    <property type="match status" value="1"/>
</dbReference>
<dbReference type="STRING" id="1094558.ME5_01791"/>
<dbReference type="Proteomes" id="UP000008952">
    <property type="component" value="Unassembled WGS sequence"/>
</dbReference>
<evidence type="ECO:0000256" key="2">
    <source>
        <dbReference type="ARBA" id="ARBA00023015"/>
    </source>
</evidence>
<reference evidence="7 8" key="1">
    <citation type="submission" date="2012-03" db="EMBL/GenBank/DDBJ databases">
        <title>The Genome Sequence of Bartonella tamiae Th239.</title>
        <authorList>
            <consortium name="The Broad Institute Genome Sequencing Platform"/>
            <consortium name="The Broad Institute Genome Sequencing Center for Infectious Disease"/>
            <person name="Feldgarden M."/>
            <person name="Kirby J."/>
            <person name="Kosoy M."/>
            <person name="Birtles R."/>
            <person name="Probert W.S."/>
            <person name="Chiaraviglio L."/>
            <person name="Young S.K."/>
            <person name="Zeng Q."/>
            <person name="Gargeya S."/>
            <person name="Fitzgerald M."/>
            <person name="Haas B."/>
            <person name="Abouelleil A."/>
            <person name="Alvarado L."/>
            <person name="Arachchi H.M."/>
            <person name="Berlin A."/>
            <person name="Chapman S.B."/>
            <person name="Gearin G."/>
            <person name="Goldberg J."/>
            <person name="Griggs A."/>
            <person name="Gujja S."/>
            <person name="Hansen M."/>
            <person name="Heiman D."/>
            <person name="Howarth C."/>
            <person name="Larimer J."/>
            <person name="Lui A."/>
            <person name="MacDonald P.J.P."/>
            <person name="McCowen C."/>
            <person name="Montmayeur A."/>
            <person name="Murphy C."/>
            <person name="Neiman D."/>
            <person name="Pearson M."/>
            <person name="Priest M."/>
            <person name="Roberts A."/>
            <person name="Saif S."/>
            <person name="Shea T."/>
            <person name="Sisk P."/>
            <person name="Stolte C."/>
            <person name="Sykes S."/>
            <person name="Wortman J."/>
            <person name="Nusbaum C."/>
            <person name="Birren B."/>
        </authorList>
    </citation>
    <scope>NUCLEOTIDE SEQUENCE [LARGE SCALE GENOMIC DNA]</scope>
    <source>
        <strain evidence="7 8">Th239</strain>
    </source>
</reference>
<feature type="DNA-binding region" description="H-T-H motif" evidence="5">
    <location>
        <begin position="32"/>
        <end position="51"/>
    </location>
</feature>
<dbReference type="EMBL" id="AIMB01000008">
    <property type="protein sequence ID" value="EJF89240.1"/>
    <property type="molecule type" value="Genomic_DNA"/>
</dbReference>
<dbReference type="PROSITE" id="PS01081">
    <property type="entry name" value="HTH_TETR_1"/>
    <property type="match status" value="1"/>
</dbReference>
<proteinExistence type="predicted"/>
<dbReference type="Pfam" id="PF00440">
    <property type="entry name" value="TetR_N"/>
    <property type="match status" value="1"/>
</dbReference>
<evidence type="ECO:0000256" key="1">
    <source>
        <dbReference type="ARBA" id="ARBA00022491"/>
    </source>
</evidence>
<dbReference type="RefSeq" id="WP_008040427.1">
    <property type="nucleotide sequence ID" value="NZ_JH725147.1"/>
</dbReference>
<evidence type="ECO:0000256" key="3">
    <source>
        <dbReference type="ARBA" id="ARBA00023125"/>
    </source>
</evidence>
<comment type="caution">
    <text evidence="7">The sequence shown here is derived from an EMBL/GenBank/DDBJ whole genome shotgun (WGS) entry which is preliminary data.</text>
</comment>
<evidence type="ECO:0000256" key="4">
    <source>
        <dbReference type="ARBA" id="ARBA00023163"/>
    </source>
</evidence>
<dbReference type="HOGENOM" id="CLU_069356_12_3_5"/>
<dbReference type="AlphaFoldDB" id="J1JXA0"/>
<evidence type="ECO:0000313" key="7">
    <source>
        <dbReference type="EMBL" id="EJF89240.1"/>
    </source>
</evidence>
<dbReference type="Gene3D" id="1.10.357.10">
    <property type="entry name" value="Tetracycline Repressor, domain 2"/>
    <property type="match status" value="1"/>
</dbReference>
<dbReference type="SUPFAM" id="SSF46689">
    <property type="entry name" value="Homeodomain-like"/>
    <property type="match status" value="1"/>
</dbReference>
<keyword evidence="2" id="KW-0805">Transcription regulation</keyword>
<dbReference type="InterPro" id="IPR036271">
    <property type="entry name" value="Tet_transcr_reg_TetR-rel_C_sf"/>
</dbReference>
<dbReference type="SUPFAM" id="SSF48498">
    <property type="entry name" value="Tetracyclin repressor-like, C-terminal domain"/>
    <property type="match status" value="1"/>
</dbReference>
<organism evidence="7 8">
    <name type="scientific">Bartonella tamiae Th239</name>
    <dbReference type="NCBI Taxonomy" id="1094558"/>
    <lineage>
        <taxon>Bacteria</taxon>
        <taxon>Pseudomonadati</taxon>
        <taxon>Pseudomonadota</taxon>
        <taxon>Alphaproteobacteria</taxon>
        <taxon>Hyphomicrobiales</taxon>
        <taxon>Bartonellaceae</taxon>
        <taxon>Bartonella</taxon>
    </lineage>
</organism>
<dbReference type="OrthoDB" id="9798857at2"/>
<protein>
    <recommendedName>
        <fullName evidence="6">HTH tetR-type domain-containing protein</fullName>
    </recommendedName>
</protein>
<dbReference type="PROSITE" id="PS50977">
    <property type="entry name" value="HTH_TETR_2"/>
    <property type="match status" value="1"/>
</dbReference>
<dbReference type="PANTHER" id="PTHR47506">
    <property type="entry name" value="TRANSCRIPTIONAL REGULATORY PROTEIN"/>
    <property type="match status" value="1"/>
</dbReference>
<dbReference type="Pfam" id="PF08361">
    <property type="entry name" value="TetR_C_2"/>
    <property type="match status" value="1"/>
</dbReference>
<accession>J1JXA0</accession>
<name>J1JXA0_9HYPH</name>
<evidence type="ECO:0000259" key="6">
    <source>
        <dbReference type="PROSITE" id="PS50977"/>
    </source>
</evidence>
<sequence>MRRTKAEAAETREMILDAAEIAFWEKGVSRTSLKEIAIKAGVTRGAIYFHFRDKPTIYNAMIDRIKFPQEELIDEIQKNDSINPIDIVEKAACSCLKRFADDERQQRVMTIITLRCEYVHEFSEMIKRLQHAHDSMINLFERMMQVAQKRNMLAHDWSPEDAARVMVSVVSGILTDWLNSEKTFDLKRLGEKMVTTYTSSFRNVVEKAA</sequence>
<evidence type="ECO:0000313" key="8">
    <source>
        <dbReference type="Proteomes" id="UP000008952"/>
    </source>
</evidence>
<keyword evidence="8" id="KW-1185">Reference proteome</keyword>
<dbReference type="InterPro" id="IPR023772">
    <property type="entry name" value="DNA-bd_HTH_TetR-type_CS"/>
</dbReference>
<dbReference type="PRINTS" id="PR00455">
    <property type="entry name" value="HTHTETR"/>
</dbReference>
<evidence type="ECO:0000256" key="5">
    <source>
        <dbReference type="PROSITE-ProRule" id="PRU00335"/>
    </source>
</evidence>
<keyword evidence="3 5" id="KW-0238">DNA-binding</keyword>
<dbReference type="eggNOG" id="COG1309">
    <property type="taxonomic scope" value="Bacteria"/>
</dbReference>
<keyword evidence="4" id="KW-0804">Transcription</keyword>
<dbReference type="InterPro" id="IPR009057">
    <property type="entry name" value="Homeodomain-like_sf"/>
</dbReference>
<dbReference type="InterPro" id="IPR001647">
    <property type="entry name" value="HTH_TetR"/>
</dbReference>